<dbReference type="Proteomes" id="UP001151699">
    <property type="component" value="Chromosome A"/>
</dbReference>
<keyword evidence="3" id="KW-1185">Reference proteome</keyword>
<reference evidence="2" key="1">
    <citation type="submission" date="2022-07" db="EMBL/GenBank/DDBJ databases">
        <authorList>
            <person name="Trinca V."/>
            <person name="Uliana J.V.C."/>
            <person name="Torres T.T."/>
            <person name="Ward R.J."/>
            <person name="Monesi N."/>
        </authorList>
    </citation>
    <scope>NUCLEOTIDE SEQUENCE</scope>
    <source>
        <strain evidence="2">HSMRA1968</strain>
        <tissue evidence="2">Whole embryos</tissue>
    </source>
</reference>
<evidence type="ECO:0000313" key="2">
    <source>
        <dbReference type="EMBL" id="KAJ6648476.1"/>
    </source>
</evidence>
<feature type="region of interest" description="Disordered" evidence="1">
    <location>
        <begin position="114"/>
        <end position="137"/>
    </location>
</feature>
<accession>A0A9Q0NDS8</accession>
<evidence type="ECO:0000313" key="3">
    <source>
        <dbReference type="Proteomes" id="UP001151699"/>
    </source>
</evidence>
<dbReference type="OrthoDB" id="10622355at2759"/>
<feature type="compositionally biased region" description="Polar residues" evidence="1">
    <location>
        <begin position="115"/>
        <end position="136"/>
    </location>
</feature>
<dbReference type="AlphaFoldDB" id="A0A9Q0NDS8"/>
<dbReference type="EMBL" id="WJQU01000001">
    <property type="protein sequence ID" value="KAJ6648476.1"/>
    <property type="molecule type" value="Genomic_DNA"/>
</dbReference>
<protein>
    <submittedName>
        <fullName evidence="2">Uncharacterized protein</fullName>
    </submittedName>
</protein>
<name>A0A9Q0NDS8_9DIPT</name>
<evidence type="ECO:0000256" key="1">
    <source>
        <dbReference type="SAM" id="MobiDB-lite"/>
    </source>
</evidence>
<comment type="caution">
    <text evidence="2">The sequence shown here is derived from an EMBL/GenBank/DDBJ whole genome shotgun (WGS) entry which is preliminary data.</text>
</comment>
<gene>
    <name evidence="2" type="ORF">Bhyg_03706</name>
</gene>
<proteinExistence type="predicted"/>
<organism evidence="2 3">
    <name type="scientific">Pseudolycoriella hygida</name>
    <dbReference type="NCBI Taxonomy" id="35572"/>
    <lineage>
        <taxon>Eukaryota</taxon>
        <taxon>Metazoa</taxon>
        <taxon>Ecdysozoa</taxon>
        <taxon>Arthropoda</taxon>
        <taxon>Hexapoda</taxon>
        <taxon>Insecta</taxon>
        <taxon>Pterygota</taxon>
        <taxon>Neoptera</taxon>
        <taxon>Endopterygota</taxon>
        <taxon>Diptera</taxon>
        <taxon>Nematocera</taxon>
        <taxon>Sciaroidea</taxon>
        <taxon>Sciaridae</taxon>
        <taxon>Pseudolycoriella</taxon>
    </lineage>
</organism>
<sequence length="395" mass="44034">SSKPRGAKRTIPLVVHTVSSIHESEEDIEAQNNATYQLLRRAIVSNNDDISIQENETMGEPAECNVLTLPTEVFDSHLNEDNDNADDIAAFQGDLAPINTEDISVDAAPQHSLERQQSAEGVNETTFEESGSTQRPVTVPGPDANFGGFQFLQIFFFCSSSYDHDIIPIELDVIDEGNVTTRKRKRKQPFKDSKNRLKINVKQNMLTVSSTQRQKTSKDDCVLQASCLNSLSRKMFDTPNHTVFSNSMSRQFKPKSISDKLLQSFKRMTITRTEDTIVDVAHEFGLNQTNRNEANEVGELISPNSVGSIADVTLVFHDVELSLPVNDVSSVDSVTQLEVTSSPPIIDPVVSHQRMDIELSQAVREILTSTAIPSPIERYHTDSQKLFVSRSRQNK</sequence>
<feature type="non-terminal residue" evidence="2">
    <location>
        <position position="395"/>
    </location>
</feature>